<evidence type="ECO:0000313" key="2">
    <source>
        <dbReference type="Proteomes" id="UP001240984"/>
    </source>
</evidence>
<keyword evidence="2" id="KW-1185">Reference proteome</keyword>
<comment type="caution">
    <text evidence="1">The sequence shown here is derived from an EMBL/GenBank/DDBJ whole genome shotgun (WGS) entry which is preliminary data.</text>
</comment>
<name>A0ABT9N7U4_9ACTN</name>
<dbReference type="Proteomes" id="UP001240984">
    <property type="component" value="Unassembled WGS sequence"/>
</dbReference>
<dbReference type="RefSeq" id="WP_306839819.1">
    <property type="nucleotide sequence ID" value="NZ_JAUSRA010000001.1"/>
</dbReference>
<protein>
    <recommendedName>
        <fullName evidence="3">Secreted protein</fullName>
    </recommendedName>
</protein>
<evidence type="ECO:0000313" key="1">
    <source>
        <dbReference type="EMBL" id="MDP9799326.1"/>
    </source>
</evidence>
<proteinExistence type="predicted"/>
<organism evidence="1 2">
    <name type="scientific">Catenuloplanes nepalensis</name>
    <dbReference type="NCBI Taxonomy" id="587533"/>
    <lineage>
        <taxon>Bacteria</taxon>
        <taxon>Bacillati</taxon>
        <taxon>Actinomycetota</taxon>
        <taxon>Actinomycetes</taxon>
        <taxon>Micromonosporales</taxon>
        <taxon>Micromonosporaceae</taxon>
        <taxon>Catenuloplanes</taxon>
    </lineage>
</organism>
<evidence type="ECO:0008006" key="3">
    <source>
        <dbReference type="Google" id="ProtNLM"/>
    </source>
</evidence>
<gene>
    <name evidence="1" type="ORF">J2S43_007838</name>
</gene>
<reference evidence="1 2" key="1">
    <citation type="submission" date="2023-07" db="EMBL/GenBank/DDBJ databases">
        <title>Sequencing the genomes of 1000 actinobacteria strains.</title>
        <authorList>
            <person name="Klenk H.-P."/>
        </authorList>
    </citation>
    <scope>NUCLEOTIDE SEQUENCE [LARGE SCALE GENOMIC DNA]</scope>
    <source>
        <strain evidence="1 2">DSM 44710</strain>
    </source>
</reference>
<sequence>MESGHWILVGLAAAAVLKYVGSCAWWPFAPCWCCSGTGTHARRDGAVWRACRMCTGTGRRVRIGRTIYNRLSGR</sequence>
<accession>A0ABT9N7U4</accession>
<dbReference type="EMBL" id="JAUSRA010000001">
    <property type="protein sequence ID" value="MDP9799326.1"/>
    <property type="molecule type" value="Genomic_DNA"/>
</dbReference>